<feature type="signal peptide" evidence="1">
    <location>
        <begin position="1"/>
        <end position="21"/>
    </location>
</feature>
<name>A0A2D0N0C5_FLAN2</name>
<reference evidence="2 3" key="1">
    <citation type="submission" date="2017-10" db="EMBL/GenBank/DDBJ databases">
        <title>The draft genome sequence of Lewinella nigricans NBRC 102662.</title>
        <authorList>
            <person name="Wang K."/>
        </authorList>
    </citation>
    <scope>NUCLEOTIDE SEQUENCE [LARGE SCALE GENOMIC DNA]</scope>
    <source>
        <strain evidence="2 3">NBRC 102662</strain>
    </source>
</reference>
<proteinExistence type="predicted"/>
<organism evidence="2 3">
    <name type="scientific">Flavilitoribacter nigricans (strain ATCC 23147 / DSM 23189 / NBRC 102662 / NCIMB 1420 / SS-2)</name>
    <name type="common">Lewinella nigricans</name>
    <dbReference type="NCBI Taxonomy" id="1122177"/>
    <lineage>
        <taxon>Bacteria</taxon>
        <taxon>Pseudomonadati</taxon>
        <taxon>Bacteroidota</taxon>
        <taxon>Saprospiria</taxon>
        <taxon>Saprospirales</taxon>
        <taxon>Lewinellaceae</taxon>
        <taxon>Flavilitoribacter</taxon>
    </lineage>
</organism>
<dbReference type="AlphaFoldDB" id="A0A2D0N0C5"/>
<evidence type="ECO:0000313" key="3">
    <source>
        <dbReference type="Proteomes" id="UP000223913"/>
    </source>
</evidence>
<evidence type="ECO:0000256" key="1">
    <source>
        <dbReference type="SAM" id="SignalP"/>
    </source>
</evidence>
<gene>
    <name evidence="2" type="ORF">CRP01_34880</name>
</gene>
<dbReference type="Pfam" id="PF20365">
    <property type="entry name" value="DUF6660"/>
    <property type="match status" value="1"/>
</dbReference>
<dbReference type="RefSeq" id="WP_099154716.1">
    <property type="nucleotide sequence ID" value="NZ_PDUD01000048.1"/>
</dbReference>
<feature type="chain" id="PRO_5012180808" description="DUF2946 domain-containing protein" evidence="1">
    <location>
        <begin position="22"/>
        <end position="111"/>
    </location>
</feature>
<accession>A0A2D0N0C5</accession>
<protein>
    <recommendedName>
        <fullName evidence="4">DUF2946 domain-containing protein</fullName>
    </recommendedName>
</protein>
<dbReference type="EMBL" id="PDUD01000048">
    <property type="protein sequence ID" value="PHN01826.1"/>
    <property type="molecule type" value="Genomic_DNA"/>
</dbReference>
<keyword evidence="1" id="KW-0732">Signal</keyword>
<evidence type="ECO:0000313" key="2">
    <source>
        <dbReference type="EMBL" id="PHN01826.1"/>
    </source>
</evidence>
<evidence type="ECO:0008006" key="4">
    <source>
        <dbReference type="Google" id="ProtNLM"/>
    </source>
</evidence>
<comment type="caution">
    <text evidence="2">The sequence shown here is derived from an EMBL/GenBank/DDBJ whole genome shotgun (WGS) entry which is preliminary data.</text>
</comment>
<keyword evidence="3" id="KW-1185">Reference proteome</keyword>
<dbReference type="Proteomes" id="UP000223913">
    <property type="component" value="Unassembled WGS sequence"/>
</dbReference>
<dbReference type="InterPro" id="IPR046601">
    <property type="entry name" value="DUF6660"/>
</dbReference>
<sequence length="111" mass="12174">MKYISAILSIYILALALLPCADQIDWCNSDTGAEQVVAQAEAGDHDHSSDSKDLCSPLCTCSCCHLTVRTPTKNDLPITIPKFIFADSPLFESMLVDLTSLHDIWHPPQLS</sequence>